<sequence>MTVVAIRIELWVDGRLIDGVEQWWDDLAAALPVDEDFPMLGRVDAYGDVVFARDELEVLAAEARRFVPRAPDRVRPLLLKLAELCTQGGSEGELRFLGD</sequence>
<protein>
    <recommendedName>
        <fullName evidence="3">Barstar (Barnase inhibitor)</fullName>
    </recommendedName>
</protein>
<evidence type="ECO:0008006" key="3">
    <source>
        <dbReference type="Google" id="ProtNLM"/>
    </source>
</evidence>
<evidence type="ECO:0000313" key="2">
    <source>
        <dbReference type="Proteomes" id="UP001500190"/>
    </source>
</evidence>
<dbReference type="EMBL" id="BAAAND010000006">
    <property type="protein sequence ID" value="GAA1589245.1"/>
    <property type="molecule type" value="Genomic_DNA"/>
</dbReference>
<accession>A0ABN2DX00</accession>
<dbReference type="Proteomes" id="UP001500190">
    <property type="component" value="Unassembled WGS sequence"/>
</dbReference>
<keyword evidence="2" id="KW-1185">Reference proteome</keyword>
<evidence type="ECO:0000313" key="1">
    <source>
        <dbReference type="EMBL" id="GAA1589245.1"/>
    </source>
</evidence>
<name>A0ABN2DX00_9ACTN</name>
<comment type="caution">
    <text evidence="1">The sequence shown here is derived from an EMBL/GenBank/DDBJ whole genome shotgun (WGS) entry which is preliminary data.</text>
</comment>
<proteinExistence type="predicted"/>
<gene>
    <name evidence="1" type="ORF">GCM10009742_39690</name>
</gene>
<organism evidence="1 2">
    <name type="scientific">Kribbella karoonensis</name>
    <dbReference type="NCBI Taxonomy" id="324851"/>
    <lineage>
        <taxon>Bacteria</taxon>
        <taxon>Bacillati</taxon>
        <taxon>Actinomycetota</taxon>
        <taxon>Actinomycetes</taxon>
        <taxon>Propionibacteriales</taxon>
        <taxon>Kribbellaceae</taxon>
        <taxon>Kribbella</taxon>
    </lineage>
</organism>
<reference evidence="1 2" key="1">
    <citation type="journal article" date="2019" name="Int. J. Syst. Evol. Microbiol.">
        <title>The Global Catalogue of Microorganisms (GCM) 10K type strain sequencing project: providing services to taxonomists for standard genome sequencing and annotation.</title>
        <authorList>
            <consortium name="The Broad Institute Genomics Platform"/>
            <consortium name="The Broad Institute Genome Sequencing Center for Infectious Disease"/>
            <person name="Wu L."/>
            <person name="Ma J."/>
        </authorList>
    </citation>
    <scope>NUCLEOTIDE SEQUENCE [LARGE SCALE GENOMIC DNA]</scope>
    <source>
        <strain evidence="1 2">JCM 14304</strain>
    </source>
</reference>